<dbReference type="EMBL" id="CAJHJT010000034">
    <property type="protein sequence ID" value="CAD7003465.1"/>
    <property type="molecule type" value="Genomic_DNA"/>
</dbReference>
<dbReference type="Proteomes" id="UP000606786">
    <property type="component" value="Unassembled WGS sequence"/>
</dbReference>
<name>A0A811UZH8_CERCA</name>
<keyword evidence="2" id="KW-1185">Reference proteome</keyword>
<feature type="non-terminal residue" evidence="1">
    <location>
        <position position="1"/>
    </location>
</feature>
<comment type="caution">
    <text evidence="1">The sequence shown here is derived from an EMBL/GenBank/DDBJ whole genome shotgun (WGS) entry which is preliminary data.</text>
</comment>
<dbReference type="AlphaFoldDB" id="A0A811UZH8"/>
<reference evidence="1" key="1">
    <citation type="submission" date="2020-11" db="EMBL/GenBank/DDBJ databases">
        <authorList>
            <person name="Whitehead M."/>
        </authorList>
    </citation>
    <scope>NUCLEOTIDE SEQUENCE</scope>
    <source>
        <strain evidence="1">EGII</strain>
    </source>
</reference>
<gene>
    <name evidence="1" type="ORF">CCAP1982_LOCUS11918</name>
</gene>
<organism evidence="1 2">
    <name type="scientific">Ceratitis capitata</name>
    <name type="common">Mediterranean fruit fly</name>
    <name type="synonym">Tephritis capitata</name>
    <dbReference type="NCBI Taxonomy" id="7213"/>
    <lineage>
        <taxon>Eukaryota</taxon>
        <taxon>Metazoa</taxon>
        <taxon>Ecdysozoa</taxon>
        <taxon>Arthropoda</taxon>
        <taxon>Hexapoda</taxon>
        <taxon>Insecta</taxon>
        <taxon>Pterygota</taxon>
        <taxon>Neoptera</taxon>
        <taxon>Endopterygota</taxon>
        <taxon>Diptera</taxon>
        <taxon>Brachycera</taxon>
        <taxon>Muscomorpha</taxon>
        <taxon>Tephritoidea</taxon>
        <taxon>Tephritidae</taxon>
        <taxon>Ceratitis</taxon>
        <taxon>Ceratitis</taxon>
    </lineage>
</organism>
<evidence type="ECO:0000313" key="1">
    <source>
        <dbReference type="EMBL" id="CAD7003465.1"/>
    </source>
</evidence>
<sequence length="75" mass="8505">IECTFSTIRDWNEDNFVVCLTEESEQEPATNSGNYITGASSGRISESDAIEIFNKAIEWTEEEDVDQSDVNVLRR</sequence>
<proteinExistence type="predicted"/>
<evidence type="ECO:0000313" key="2">
    <source>
        <dbReference type="Proteomes" id="UP000606786"/>
    </source>
</evidence>
<protein>
    <submittedName>
        <fullName evidence="1">(Mediterranean fruit fly) hypothetical protein</fullName>
    </submittedName>
</protein>
<accession>A0A811UZH8</accession>